<evidence type="ECO:0000313" key="7">
    <source>
        <dbReference type="Proteomes" id="UP000277094"/>
    </source>
</evidence>
<dbReference type="InterPro" id="IPR023772">
    <property type="entry name" value="DNA-bd_HTH_TetR-type_CS"/>
</dbReference>
<dbReference type="SUPFAM" id="SSF46689">
    <property type="entry name" value="Homeodomain-like"/>
    <property type="match status" value="1"/>
</dbReference>
<dbReference type="PROSITE" id="PS50977">
    <property type="entry name" value="HTH_TETR_2"/>
    <property type="match status" value="1"/>
</dbReference>
<proteinExistence type="predicted"/>
<dbReference type="Gene3D" id="1.10.10.60">
    <property type="entry name" value="Homeodomain-like"/>
    <property type="match status" value="1"/>
</dbReference>
<comment type="caution">
    <text evidence="6">The sequence shown here is derived from an EMBL/GenBank/DDBJ whole genome shotgun (WGS) entry which is preliminary data.</text>
</comment>
<keyword evidence="1" id="KW-0805">Transcription regulation</keyword>
<dbReference type="PANTHER" id="PTHR30055:SF238">
    <property type="entry name" value="MYCOFACTOCIN BIOSYNTHESIS TRANSCRIPTIONAL REGULATOR MFTR-RELATED"/>
    <property type="match status" value="1"/>
</dbReference>
<dbReference type="EMBL" id="RJSG01000002">
    <property type="protein sequence ID" value="RNL78539.1"/>
    <property type="molecule type" value="Genomic_DNA"/>
</dbReference>
<evidence type="ECO:0000256" key="4">
    <source>
        <dbReference type="PROSITE-ProRule" id="PRU00335"/>
    </source>
</evidence>
<protein>
    <submittedName>
        <fullName evidence="6">TetR family transcriptional regulator</fullName>
    </submittedName>
</protein>
<dbReference type="AlphaFoldDB" id="A0A3N0DSF0"/>
<evidence type="ECO:0000256" key="2">
    <source>
        <dbReference type="ARBA" id="ARBA00023125"/>
    </source>
</evidence>
<dbReference type="InterPro" id="IPR050109">
    <property type="entry name" value="HTH-type_TetR-like_transc_reg"/>
</dbReference>
<dbReference type="OrthoDB" id="3235020at2"/>
<dbReference type="InterPro" id="IPR009057">
    <property type="entry name" value="Homeodomain-like_sf"/>
</dbReference>
<dbReference type="Gene3D" id="1.10.357.10">
    <property type="entry name" value="Tetracycline Repressor, domain 2"/>
    <property type="match status" value="1"/>
</dbReference>
<organism evidence="6 7">
    <name type="scientific">Nocardioides marmorisolisilvae</name>
    <dbReference type="NCBI Taxonomy" id="1542737"/>
    <lineage>
        <taxon>Bacteria</taxon>
        <taxon>Bacillati</taxon>
        <taxon>Actinomycetota</taxon>
        <taxon>Actinomycetes</taxon>
        <taxon>Propionibacteriales</taxon>
        <taxon>Nocardioidaceae</taxon>
        <taxon>Nocardioides</taxon>
    </lineage>
</organism>
<evidence type="ECO:0000256" key="3">
    <source>
        <dbReference type="ARBA" id="ARBA00023163"/>
    </source>
</evidence>
<evidence type="ECO:0000259" key="5">
    <source>
        <dbReference type="PROSITE" id="PS50977"/>
    </source>
</evidence>
<dbReference type="PRINTS" id="PR00455">
    <property type="entry name" value="HTHTETR"/>
</dbReference>
<feature type="DNA-binding region" description="H-T-H motif" evidence="4">
    <location>
        <begin position="34"/>
        <end position="53"/>
    </location>
</feature>
<keyword evidence="7" id="KW-1185">Reference proteome</keyword>
<dbReference type="GO" id="GO:0003700">
    <property type="term" value="F:DNA-binding transcription factor activity"/>
    <property type="evidence" value="ECO:0007669"/>
    <property type="project" value="TreeGrafter"/>
</dbReference>
<keyword evidence="3" id="KW-0804">Transcription</keyword>
<dbReference type="Proteomes" id="UP000277094">
    <property type="component" value="Unassembled WGS sequence"/>
</dbReference>
<feature type="domain" description="HTH tetR-type" evidence="5">
    <location>
        <begin position="11"/>
        <end position="71"/>
    </location>
</feature>
<dbReference type="GO" id="GO:0000976">
    <property type="term" value="F:transcription cis-regulatory region binding"/>
    <property type="evidence" value="ECO:0007669"/>
    <property type="project" value="TreeGrafter"/>
</dbReference>
<dbReference type="InterPro" id="IPR001647">
    <property type="entry name" value="HTH_TetR"/>
</dbReference>
<evidence type="ECO:0000313" key="6">
    <source>
        <dbReference type="EMBL" id="RNL78539.1"/>
    </source>
</evidence>
<name>A0A3N0DSF0_9ACTN</name>
<reference evidence="6 7" key="1">
    <citation type="submission" date="2018-11" db="EMBL/GenBank/DDBJ databases">
        <authorList>
            <person name="Li F."/>
        </authorList>
    </citation>
    <scope>NUCLEOTIDE SEQUENCE [LARGE SCALE GENOMIC DNA]</scope>
    <source>
        <strain evidence="6 7">KIS18-7</strain>
    </source>
</reference>
<dbReference type="PROSITE" id="PS01081">
    <property type="entry name" value="HTH_TETR_1"/>
    <property type="match status" value="1"/>
</dbReference>
<gene>
    <name evidence="6" type="ORF">EFL95_05450</name>
</gene>
<keyword evidence="2 4" id="KW-0238">DNA-binding</keyword>
<dbReference type="RefSeq" id="WP_123233039.1">
    <property type="nucleotide sequence ID" value="NZ_RJSG01000002.1"/>
</dbReference>
<dbReference type="PANTHER" id="PTHR30055">
    <property type="entry name" value="HTH-TYPE TRANSCRIPTIONAL REGULATOR RUTR"/>
    <property type="match status" value="1"/>
</dbReference>
<accession>A0A3N0DSF0</accession>
<dbReference type="Pfam" id="PF00440">
    <property type="entry name" value="TetR_N"/>
    <property type="match status" value="1"/>
</dbReference>
<evidence type="ECO:0000256" key="1">
    <source>
        <dbReference type="ARBA" id="ARBA00023015"/>
    </source>
</evidence>
<sequence length="202" mass="22301">MARNPQTVRSERTRVALRRAATELFASQGVEATSAEQIAEAAGVTVRTFYRHFPSKHDLLFADYDTGLQWFRKALAGRPAGEPVLESVRAAIFAFPYDVQALTQMAAFRAEELDPERIVGHLHQVEADLADAVTEHLERGADPDRRLDVLVTSRVIAAAVFGAMEVWMQRESRSMADLADVTQATLAALESGLGADGMFRHY</sequence>